<evidence type="ECO:0000256" key="3">
    <source>
        <dbReference type="SAM" id="MobiDB-lite"/>
    </source>
</evidence>
<dbReference type="Pfam" id="PF00076">
    <property type="entry name" value="RRM_1"/>
    <property type="match status" value="1"/>
</dbReference>
<dbReference type="PROSITE" id="PS50102">
    <property type="entry name" value="RRM"/>
    <property type="match status" value="1"/>
</dbReference>
<sequence>MNKSQLRSQGGPRVSVKDRVGLPKRLNKGKIQVKLASRLGLPVKSRVGVGKGKGGGVADARHKILLNRVSKGRVGGVGDARAKIEAKRGQKKVLGPKGNANIKILRITANLASSGRQGNLNTGRGSGLTTGRPGGLTTGRPGGLTTGRPGGLTTGRPGGLTTGRPGGLTTGRPGGLTTGRSGGLTTGRPGGLTTGRSGGLTSRGSSFSTSGGYQRDPVSHGFFANMDQDPFPKASQLRVSVPSSRPIPSNRMDPGESLFLTRTVQNYQASAASSSSSRSWSSSVAKVAPSFSRNSGPYGAEDMDMDEDSPPRIRISNSLQSRLDSHEESPRYRLLVSNLQPTVTTEDIVELFSDINTPISAQITSSGHAEVVYSKKSDCLKAVEAYHNRLLDGSPMRVVLENSSTKSKPIRNDDVYHRTLKSAGGATMKLPKASSSVKIQPDISAIHKVLFNPSSGNSTRGLFKGGQ</sequence>
<protein>
    <recommendedName>
        <fullName evidence="4">RRM domain-containing protein</fullName>
    </recommendedName>
</protein>
<reference evidence="5" key="1">
    <citation type="submission" date="2021-06" db="EMBL/GenBank/DDBJ databases">
        <authorList>
            <person name="Hodson N. C."/>
            <person name="Mongue J. A."/>
            <person name="Jaron S. K."/>
        </authorList>
    </citation>
    <scope>NUCLEOTIDE SEQUENCE</scope>
</reference>
<dbReference type="InterPro" id="IPR000504">
    <property type="entry name" value="RRM_dom"/>
</dbReference>
<feature type="region of interest" description="Disordered" evidence="3">
    <location>
        <begin position="115"/>
        <end position="213"/>
    </location>
</feature>
<gene>
    <name evidence="5" type="ORF">AFUS01_LOCUS4790</name>
</gene>
<dbReference type="InterPro" id="IPR051229">
    <property type="entry name" value="ALYREF_mRNA_export"/>
</dbReference>
<dbReference type="OrthoDB" id="346839at2759"/>
<dbReference type="GO" id="GO:0016607">
    <property type="term" value="C:nuclear speck"/>
    <property type="evidence" value="ECO:0007669"/>
    <property type="project" value="TreeGrafter"/>
</dbReference>
<dbReference type="Proteomes" id="UP000708208">
    <property type="component" value="Unassembled WGS sequence"/>
</dbReference>
<dbReference type="GO" id="GO:0016973">
    <property type="term" value="P:poly(A)+ mRNA export from nucleus"/>
    <property type="evidence" value="ECO:0007669"/>
    <property type="project" value="TreeGrafter"/>
</dbReference>
<feature type="domain" description="RRM" evidence="4">
    <location>
        <begin position="332"/>
        <end position="403"/>
    </location>
</feature>
<dbReference type="PANTHER" id="PTHR19965">
    <property type="entry name" value="RNA AND EXPORT FACTOR BINDING PROTEIN"/>
    <property type="match status" value="1"/>
</dbReference>
<feature type="compositionally biased region" description="Gly residues" evidence="3">
    <location>
        <begin position="124"/>
        <end position="198"/>
    </location>
</feature>
<feature type="compositionally biased region" description="Low complexity" evidence="3">
    <location>
        <begin position="238"/>
        <end position="249"/>
    </location>
</feature>
<comment type="caution">
    <text evidence="5">The sequence shown here is derived from an EMBL/GenBank/DDBJ whole genome shotgun (WGS) entry which is preliminary data.</text>
</comment>
<evidence type="ECO:0000259" key="4">
    <source>
        <dbReference type="PROSITE" id="PS50102"/>
    </source>
</evidence>
<name>A0A8J2NR07_9HEXA</name>
<feature type="region of interest" description="Disordered" evidence="3">
    <location>
        <begin position="227"/>
        <end position="254"/>
    </location>
</feature>
<keyword evidence="6" id="KW-1185">Reference proteome</keyword>
<evidence type="ECO:0000256" key="2">
    <source>
        <dbReference type="PROSITE-ProRule" id="PRU00176"/>
    </source>
</evidence>
<proteinExistence type="predicted"/>
<evidence type="ECO:0000313" key="5">
    <source>
        <dbReference type="EMBL" id="CAG7708771.1"/>
    </source>
</evidence>
<organism evidence="5 6">
    <name type="scientific">Allacma fusca</name>
    <dbReference type="NCBI Taxonomy" id="39272"/>
    <lineage>
        <taxon>Eukaryota</taxon>
        <taxon>Metazoa</taxon>
        <taxon>Ecdysozoa</taxon>
        <taxon>Arthropoda</taxon>
        <taxon>Hexapoda</taxon>
        <taxon>Collembola</taxon>
        <taxon>Symphypleona</taxon>
        <taxon>Sminthuridae</taxon>
        <taxon>Allacma</taxon>
    </lineage>
</organism>
<keyword evidence="1 2" id="KW-0694">RNA-binding</keyword>
<evidence type="ECO:0000313" key="6">
    <source>
        <dbReference type="Proteomes" id="UP000708208"/>
    </source>
</evidence>
<feature type="compositionally biased region" description="Low complexity" evidence="3">
    <location>
        <begin position="199"/>
        <end position="212"/>
    </location>
</feature>
<accession>A0A8J2NR07</accession>
<feature type="region of interest" description="Disordered" evidence="3">
    <location>
        <begin position="286"/>
        <end position="313"/>
    </location>
</feature>
<dbReference type="PANTHER" id="PTHR19965:SF96">
    <property type="entry name" value="POLYMERASE DELTA-INTERACTING PROTEIN 3"/>
    <property type="match status" value="1"/>
</dbReference>
<dbReference type="SMART" id="SM00360">
    <property type="entry name" value="RRM"/>
    <property type="match status" value="1"/>
</dbReference>
<evidence type="ECO:0000256" key="1">
    <source>
        <dbReference type="ARBA" id="ARBA00022884"/>
    </source>
</evidence>
<dbReference type="GO" id="GO:0003729">
    <property type="term" value="F:mRNA binding"/>
    <property type="evidence" value="ECO:0007669"/>
    <property type="project" value="TreeGrafter"/>
</dbReference>
<feature type="region of interest" description="Disordered" evidence="3">
    <location>
        <begin position="1"/>
        <end position="20"/>
    </location>
</feature>
<dbReference type="AlphaFoldDB" id="A0A8J2NR07"/>
<dbReference type="EMBL" id="CAJVCH010030163">
    <property type="protein sequence ID" value="CAG7708771.1"/>
    <property type="molecule type" value="Genomic_DNA"/>
</dbReference>